<reference evidence="1" key="1">
    <citation type="submission" date="2019-08" db="EMBL/GenBank/DDBJ databases">
        <authorList>
            <person name="Kucharzyk K."/>
            <person name="Murdoch R.W."/>
            <person name="Higgins S."/>
            <person name="Loffler F."/>
        </authorList>
    </citation>
    <scope>NUCLEOTIDE SEQUENCE</scope>
</reference>
<name>A0A645AQ90_9ZZZZ</name>
<proteinExistence type="predicted"/>
<protein>
    <submittedName>
        <fullName evidence="1">Uncharacterized protein</fullName>
    </submittedName>
</protein>
<dbReference type="EMBL" id="VSSQ01015190">
    <property type="protein sequence ID" value="MPM55259.1"/>
    <property type="molecule type" value="Genomic_DNA"/>
</dbReference>
<evidence type="ECO:0000313" key="1">
    <source>
        <dbReference type="EMBL" id="MPM55259.1"/>
    </source>
</evidence>
<organism evidence="1">
    <name type="scientific">bioreactor metagenome</name>
    <dbReference type="NCBI Taxonomy" id="1076179"/>
    <lineage>
        <taxon>unclassified sequences</taxon>
        <taxon>metagenomes</taxon>
        <taxon>ecological metagenomes</taxon>
    </lineage>
</organism>
<gene>
    <name evidence="1" type="ORF">SDC9_102052</name>
</gene>
<comment type="caution">
    <text evidence="1">The sequence shown here is derived from an EMBL/GenBank/DDBJ whole genome shotgun (WGS) entry which is preliminary data.</text>
</comment>
<dbReference type="AlphaFoldDB" id="A0A645AQ90"/>
<sequence length="453" mass="52261">MFGWIREMRFLFFAAAAAVMLCAAVLPAPAQEQERSLETIMDYYDSLVKQGMDGVENLLRSTKTEKSETEAVWSDLNERFISVFSRIGHYEFDSLLKKEKSDSAANTASEWSNSMKLLIHDLQAVGEVVAWQRQVNRDIAQREFDIEKAPNRLAGYTERLKDDGPRLEAIARDLKNGRLSGEEIQKCLKEVQSVRITAENVSASMGRTIEYLGEDVTLEKELDRRIAKILEDWTQMKDRHPNVAPELSDAPLNWIPLAKKHWENLGKTRETFDRAYGPFLEGKIFKDIPVFRDYEYKDLSRPAVSLEIELKTALAAAVQKEKSEAELRRAIELDEELTGKERERIRKLDDSVSPQKERELSLAHSRAAGGITRVRELQLLMSRFPLDQVGSPEYRKLSEESALIMDFKHPEQLAVERKIRELEALKEKVFRERETIINEHRDRKKKLGLAPEW</sequence>
<accession>A0A645AQ90</accession>